<name>I0K7U5_9BACT</name>
<protein>
    <submittedName>
        <fullName evidence="1">Uncharacterized protein</fullName>
    </submittedName>
</protein>
<evidence type="ECO:0000313" key="1">
    <source>
        <dbReference type="EMBL" id="CCH00198.1"/>
    </source>
</evidence>
<reference evidence="1 2" key="1">
    <citation type="journal article" date="2012" name="J. Bacteriol.">
        <title>Genome Sequence of Fibrella aestuarina BUZ 2T, a Filamentous Marine Bacterium.</title>
        <authorList>
            <person name="Filippini M."/>
            <person name="Qi W."/>
            <person name="Blom J."/>
            <person name="Goesmann A."/>
            <person name="Smits T.H."/>
            <person name="Bagheri H.C."/>
        </authorList>
    </citation>
    <scope>NUCLEOTIDE SEQUENCE [LARGE SCALE GENOMIC DNA]</scope>
    <source>
        <strain evidence="2">BUZ 2T</strain>
    </source>
</reference>
<dbReference type="eggNOG" id="COG0666">
    <property type="taxonomic scope" value="Bacteria"/>
</dbReference>
<dbReference type="KEGG" id="fae:FAES_2189"/>
<dbReference type="InterPro" id="IPR027417">
    <property type="entry name" value="P-loop_NTPase"/>
</dbReference>
<dbReference type="CDD" id="cd01120">
    <property type="entry name" value="RecA-like_superfamily"/>
    <property type="match status" value="1"/>
</dbReference>
<dbReference type="Proteomes" id="UP000011058">
    <property type="component" value="Chromosome"/>
</dbReference>
<evidence type="ECO:0000313" key="2">
    <source>
        <dbReference type="Proteomes" id="UP000011058"/>
    </source>
</evidence>
<sequence>MSTVAKKMTLPLGKLAAWLGVYATAQHLTHSPELAGFLATCGLRSDNLDSICAQLQSLAGNRTSDYWKDVRALSGFGINHNVEKAFRAALEGAPEQLAADYIGSQPEAISKKERVEIGRYFTSLAYQLSRADLPDNLIDRYVHDRAAFVEQLLNERSEQAYTPDLSTDRSQHLLAWLVIHLEKKLGLYFLEELKRDHNTEVGYSIALLEQCALDSRRTREQLDQLADALGDIASHQQTGLDLLRQVLHSLQLMQEYHRKQGIDFRAYRRDFEALLGQLNERQEPVLTLPVYDLSKQPRNQLLDYHLQHTTFLGREPEMEALLQFMNSQPDKPFQWWMVTGPGGMGKSRLAFEFCQTMSGLSYHIGFLEKSDLEGGFAQAVGWSRWRPTRPTLIVIDYVAAYASSVQDMLGILQRCARQLPHRVRVLLLERETREDWWAGFENDPAIHQSRYGGIDHPLLDLPPFDDERIWNIITEVYQKEGKGPLHADKDETLAKLADLDPERRPLFAFLVGLALAADGDIRHWNVEQLLTNLLKRYEDKFWKKHPSYQHNGQAHKNLLMLATLARGIPAEKIDDLYATAIAGLPEQIDSDLYERMATVVRDAVNSPVEYAGLQPDLVGEYFVLKQLTELLRQPNGRQKAESLLQAAWSVKASDVWWMCWMAVEDFYPYFATTAIPSLTLTDLPQSASAEDALYWSQWQYNLAHTDSQVPDKERHYQKVKTLNESEAFVHDAPIALQRAMAAYNLTKYYGDDKNLPAAERKYEDLKALNESEAFAHDPPIALRRARAAVNLTKYYGDDKNLPAAERKYEDLKALNESEAFAHDPPIALHRAMAAYNLTKYYGDDKNLPAAERKYEDLKALNESEAFAHDPPIALQRAMAAYNLTLTYCRNEYWQQAGAKVDDARQLAELFSSDEAIGYEAAKAMGAFLAFTQEAPAIIENRAALVDRLAELIQRFGQSSVWEEYLPVLKDVLAAELT</sequence>
<dbReference type="SUPFAM" id="SSF52540">
    <property type="entry name" value="P-loop containing nucleoside triphosphate hydrolases"/>
    <property type="match status" value="1"/>
</dbReference>
<dbReference type="STRING" id="1166018.FAES_2189"/>
<keyword evidence="2" id="KW-1185">Reference proteome</keyword>
<gene>
    <name evidence="1" type="ORF">FAES_2189</name>
</gene>
<dbReference type="AlphaFoldDB" id="I0K7U5"/>
<dbReference type="PATRIC" id="fig|1166018.3.peg.3941"/>
<dbReference type="Gene3D" id="3.40.50.300">
    <property type="entry name" value="P-loop containing nucleotide triphosphate hydrolases"/>
    <property type="match status" value="1"/>
</dbReference>
<proteinExistence type="predicted"/>
<dbReference type="HOGENOM" id="CLU_304169_0_0_10"/>
<dbReference type="EMBL" id="HE796683">
    <property type="protein sequence ID" value="CCH00198.1"/>
    <property type="molecule type" value="Genomic_DNA"/>
</dbReference>
<accession>I0K7U5</accession>
<organism evidence="1 2">
    <name type="scientific">Fibrella aestuarina BUZ 2</name>
    <dbReference type="NCBI Taxonomy" id="1166018"/>
    <lineage>
        <taxon>Bacteria</taxon>
        <taxon>Pseudomonadati</taxon>
        <taxon>Bacteroidota</taxon>
        <taxon>Cytophagia</taxon>
        <taxon>Cytophagales</taxon>
        <taxon>Spirosomataceae</taxon>
        <taxon>Fibrella</taxon>
    </lineage>
</organism>